<evidence type="ECO:0000256" key="6">
    <source>
        <dbReference type="ARBA" id="ARBA00022674"/>
    </source>
</evidence>
<evidence type="ECO:0000256" key="15">
    <source>
        <dbReference type="ARBA" id="ARBA00042018"/>
    </source>
</evidence>
<reference evidence="21" key="2">
    <citation type="submission" date="2025-08" db="UniProtKB">
        <authorList>
            <consortium name="Ensembl"/>
        </authorList>
    </citation>
    <scope>IDENTIFICATION</scope>
</reference>
<evidence type="ECO:0000256" key="1">
    <source>
        <dbReference type="ARBA" id="ARBA00004437"/>
    </source>
</evidence>
<dbReference type="Pfam" id="PF01390">
    <property type="entry name" value="SEA"/>
    <property type="match status" value="1"/>
</dbReference>
<keyword evidence="12" id="KW-0966">Cell projection</keyword>
<dbReference type="InterPro" id="IPR000742">
    <property type="entry name" value="EGF"/>
</dbReference>
<evidence type="ECO:0000313" key="22">
    <source>
        <dbReference type="Proteomes" id="UP000005226"/>
    </source>
</evidence>
<evidence type="ECO:0000256" key="5">
    <source>
        <dbReference type="ARBA" id="ARBA00022530"/>
    </source>
</evidence>
<dbReference type="SMART" id="SM00200">
    <property type="entry name" value="SEA"/>
    <property type="match status" value="1"/>
</dbReference>
<evidence type="ECO:0000256" key="8">
    <source>
        <dbReference type="ARBA" id="ARBA00022737"/>
    </source>
</evidence>
<comment type="subcellular location">
    <subcellularLocation>
        <location evidence="2">Cell projection</location>
        <location evidence="2">Cilium</location>
        <location evidence="2">Photoreceptor outer segment</location>
    </subcellularLocation>
    <subcellularLocation>
        <location evidence="1">Photoreceptor inner segment</location>
    </subcellularLocation>
    <subcellularLocation>
        <location evidence="3">Secreted</location>
        <location evidence="3">Extracellular space</location>
        <location evidence="3">Extracellular matrix</location>
        <location evidence="3">Interphotoreceptor matrix</location>
    </subcellularLocation>
</comment>
<dbReference type="GO" id="GO:0001750">
    <property type="term" value="C:photoreceptor outer segment"/>
    <property type="evidence" value="ECO:0007669"/>
    <property type="project" value="UniProtKB-SubCell"/>
</dbReference>
<evidence type="ECO:0000256" key="16">
    <source>
        <dbReference type="ARBA" id="ARBA00045407"/>
    </source>
</evidence>
<evidence type="ECO:0000256" key="9">
    <source>
        <dbReference type="ARBA" id="ARBA00022981"/>
    </source>
</evidence>
<evidence type="ECO:0000256" key="13">
    <source>
        <dbReference type="ARBA" id="ARBA00023290"/>
    </source>
</evidence>
<evidence type="ECO:0000256" key="4">
    <source>
        <dbReference type="ARBA" id="ARBA00022525"/>
    </source>
</evidence>
<evidence type="ECO:0000256" key="17">
    <source>
        <dbReference type="PROSITE-ProRule" id="PRU00076"/>
    </source>
</evidence>
<reference evidence="21" key="3">
    <citation type="submission" date="2025-09" db="UniProtKB">
        <authorList>
            <consortium name="Ensembl"/>
        </authorList>
    </citation>
    <scope>IDENTIFICATION</scope>
</reference>
<evidence type="ECO:0000256" key="7">
    <source>
        <dbReference type="ARBA" id="ARBA00022729"/>
    </source>
</evidence>
<protein>
    <recommendedName>
        <fullName evidence="14">Interphotoreceptor matrix proteoglycan 1</fullName>
    </recommendedName>
    <alternativeName>
        <fullName evidence="15">Sialoprotein associated with cones and rods</fullName>
    </alternativeName>
</protein>
<feature type="region of interest" description="Disordered" evidence="18">
    <location>
        <begin position="140"/>
        <end position="161"/>
    </location>
</feature>
<organism evidence="21 22">
    <name type="scientific">Takifugu rubripes</name>
    <name type="common">Japanese pufferfish</name>
    <name type="synonym">Fugu rubripes</name>
    <dbReference type="NCBI Taxonomy" id="31033"/>
    <lineage>
        <taxon>Eukaryota</taxon>
        <taxon>Metazoa</taxon>
        <taxon>Chordata</taxon>
        <taxon>Craniata</taxon>
        <taxon>Vertebrata</taxon>
        <taxon>Euteleostomi</taxon>
        <taxon>Actinopterygii</taxon>
        <taxon>Neopterygii</taxon>
        <taxon>Teleostei</taxon>
        <taxon>Neoteleostei</taxon>
        <taxon>Acanthomorphata</taxon>
        <taxon>Eupercaria</taxon>
        <taxon>Tetraodontiformes</taxon>
        <taxon>Tetradontoidea</taxon>
        <taxon>Tetraodontidae</taxon>
        <taxon>Takifugu</taxon>
    </lineage>
</organism>
<evidence type="ECO:0000259" key="19">
    <source>
        <dbReference type="PROSITE" id="PS50024"/>
    </source>
</evidence>
<keyword evidence="8" id="KW-0677">Repeat</keyword>
<dbReference type="InParanoid" id="H2UN59"/>
<feature type="domain" description="EGF-like" evidence="20">
    <location>
        <begin position="460"/>
        <end position="501"/>
    </location>
</feature>
<reference evidence="21 22" key="1">
    <citation type="journal article" date="2011" name="Genome Biol. Evol.">
        <title>Integration of the genetic map and genome assembly of fugu facilitates insights into distinct features of genome evolution in teleosts and mammals.</title>
        <authorList>
            <person name="Kai W."/>
            <person name="Kikuchi K."/>
            <person name="Tohari S."/>
            <person name="Chew A.K."/>
            <person name="Tay A."/>
            <person name="Fujiwara A."/>
            <person name="Hosoya S."/>
            <person name="Suetake H."/>
            <person name="Naruse K."/>
            <person name="Brenner S."/>
            <person name="Suzuki Y."/>
            <person name="Venkatesh B."/>
        </authorList>
    </citation>
    <scope>NUCLEOTIDE SEQUENCE [LARGE SCALE GENOMIC DNA]</scope>
</reference>
<keyword evidence="10" id="KW-0675">Receptor</keyword>
<keyword evidence="5" id="KW-0272">Extracellular matrix</keyword>
<keyword evidence="13" id="KW-0373">Hyaluronic acid</keyword>
<keyword evidence="22" id="KW-1185">Reference proteome</keyword>
<evidence type="ECO:0000256" key="2">
    <source>
        <dbReference type="ARBA" id="ARBA00004504"/>
    </source>
</evidence>
<dbReference type="GeneTree" id="ENSGT00530000063503"/>
<accession>H2UN59</accession>
<evidence type="ECO:0000256" key="12">
    <source>
        <dbReference type="ARBA" id="ARBA00023273"/>
    </source>
</evidence>
<feature type="disulfide bond" evidence="17">
    <location>
        <begin position="469"/>
        <end position="486"/>
    </location>
</feature>
<dbReference type="Gene3D" id="3.30.70.960">
    <property type="entry name" value="SEA domain"/>
    <property type="match status" value="1"/>
</dbReference>
<evidence type="ECO:0000256" key="10">
    <source>
        <dbReference type="ARBA" id="ARBA00023170"/>
    </source>
</evidence>
<keyword evidence="17" id="KW-0245">EGF-like domain</keyword>
<evidence type="ECO:0000313" key="21">
    <source>
        <dbReference type="Ensembl" id="ENSTRUP00000038380.3"/>
    </source>
</evidence>
<sequence length="552" mass="61947">MVALSQTEDVGSSGSVQLEGSGFEPAPRRSKRSVFLHSGIRICPKESVSDVLANHQAYYQLRVCQEAVWEAFRIFFDRIPGTSEYQMWVHTCQHESLCISDLGKNFSSSEEHISLIQRVRTVGSRAGLCQFKDPGSMWRRQQNTSSKGPIITSPLRKTQPPETCSDQCFPCALEDTELPNLVPESPQEETVEFSIDLVDPGYRELLDDPDSPQYVDLAHHLQEQVRLVTGMPSLFLLQGLVLVSEVSTPHGIDSGLFESLGEPTEEPTAVPADEDQEESENRDESYSSISIADLLVDPTDTAAIWENQLLEQGSGFTSVEEEPLAVTAPPPLTYLTTPTMTKASHGRELVVFFSLRVTNLQFSEDLFNRTSSEYRSLENTFLDLLLPYLQANLTGFKNLEILNFRQGSVVVNSKVKFAKMVPYNVTEAVRCVLEEFCSTASKNLHIQIDTRSLDIEPADQADACKFLACDRFSRCVVNGWTKEARCLCRPGYVSVDGLTCQTRCRYAQHSPQSPKLQHHSSFHWSVRQLSEPTSWTRPGQKRFLCSSRALWV</sequence>
<dbReference type="AlphaFoldDB" id="H2UN59"/>
<dbReference type="PANTHER" id="PTHR12199">
    <property type="entry name" value="INTERPHOTORECEPTOR MATRIX PROTEOGLYCAN"/>
    <property type="match status" value="1"/>
</dbReference>
<dbReference type="Proteomes" id="UP000005226">
    <property type="component" value="Chromosome 16"/>
</dbReference>
<feature type="region of interest" description="Disordered" evidence="18">
    <location>
        <begin position="254"/>
        <end position="285"/>
    </location>
</feature>
<keyword evidence="17" id="KW-1015">Disulfide bond</keyword>
<evidence type="ECO:0000259" key="20">
    <source>
        <dbReference type="PROSITE" id="PS50026"/>
    </source>
</evidence>
<dbReference type="SUPFAM" id="SSF82671">
    <property type="entry name" value="SEA domain"/>
    <property type="match status" value="1"/>
</dbReference>
<dbReference type="PROSITE" id="PS50026">
    <property type="entry name" value="EGF_3"/>
    <property type="match status" value="1"/>
</dbReference>
<dbReference type="InterPro" id="IPR000082">
    <property type="entry name" value="SEA_dom"/>
</dbReference>
<keyword evidence="9" id="KW-0730">Sialic acid</keyword>
<comment type="caution">
    <text evidence="17">Lacks conserved residue(s) required for the propagation of feature annotation.</text>
</comment>
<dbReference type="GO" id="GO:0007601">
    <property type="term" value="P:visual perception"/>
    <property type="evidence" value="ECO:0007669"/>
    <property type="project" value="InterPro"/>
</dbReference>
<feature type="compositionally biased region" description="Acidic residues" evidence="18">
    <location>
        <begin position="272"/>
        <end position="281"/>
    </location>
</feature>
<dbReference type="InterPro" id="IPR036364">
    <property type="entry name" value="SEA_dom_sf"/>
</dbReference>
<dbReference type="PROSITE" id="PS50024">
    <property type="entry name" value="SEA"/>
    <property type="match status" value="1"/>
</dbReference>
<dbReference type="OMA" id="HSGIRIC"/>
<evidence type="ECO:0000256" key="14">
    <source>
        <dbReference type="ARBA" id="ARBA00040753"/>
    </source>
</evidence>
<dbReference type="GO" id="GO:0005540">
    <property type="term" value="F:hyaluronic acid binding"/>
    <property type="evidence" value="ECO:0007669"/>
    <property type="project" value="UniProtKB-KW"/>
</dbReference>
<keyword evidence="11" id="KW-0325">Glycoprotein</keyword>
<dbReference type="InterPro" id="IPR039861">
    <property type="entry name" value="IMPG"/>
</dbReference>
<keyword evidence="6" id="KW-0358">Heparin-binding</keyword>
<evidence type="ECO:0000256" key="3">
    <source>
        <dbReference type="ARBA" id="ARBA00004593"/>
    </source>
</evidence>
<feature type="region of interest" description="Disordered" evidence="18">
    <location>
        <begin position="1"/>
        <end position="27"/>
    </location>
</feature>
<dbReference type="PROSITE" id="PS01186">
    <property type="entry name" value="EGF_2"/>
    <property type="match status" value="1"/>
</dbReference>
<dbReference type="Ensembl" id="ENSTRUT00000038518.3">
    <property type="protein sequence ID" value="ENSTRUP00000038380.3"/>
    <property type="gene ID" value="ENSTRUG00000015018.3"/>
</dbReference>
<feature type="domain" description="SEA" evidence="19">
    <location>
        <begin position="347"/>
        <end position="460"/>
    </location>
</feature>
<dbReference type="GO" id="GO:0001917">
    <property type="term" value="C:photoreceptor inner segment"/>
    <property type="evidence" value="ECO:0007669"/>
    <property type="project" value="UniProtKB-SubCell"/>
</dbReference>
<dbReference type="STRING" id="31033.ENSTRUP00000038380"/>
<evidence type="ECO:0000256" key="11">
    <source>
        <dbReference type="ARBA" id="ARBA00023180"/>
    </source>
</evidence>
<name>H2UN59_TAKRU</name>
<dbReference type="GO" id="GO:0033165">
    <property type="term" value="C:interphotoreceptor matrix"/>
    <property type="evidence" value="ECO:0007669"/>
    <property type="project" value="UniProtKB-SubCell"/>
</dbReference>
<dbReference type="PANTHER" id="PTHR12199:SF3">
    <property type="entry name" value="INTERPHOTORECEPTOR MATRIX PROTEOGLYCAN 1"/>
    <property type="match status" value="1"/>
</dbReference>
<feature type="compositionally biased region" description="Polar residues" evidence="18">
    <location>
        <begin position="1"/>
        <end position="18"/>
    </location>
</feature>
<keyword evidence="4" id="KW-0964">Secreted</keyword>
<dbReference type="GO" id="GO:0008201">
    <property type="term" value="F:heparin binding"/>
    <property type="evidence" value="ECO:0007669"/>
    <property type="project" value="UniProtKB-KW"/>
</dbReference>
<proteinExistence type="predicted"/>
<keyword evidence="7" id="KW-0732">Signal</keyword>
<evidence type="ECO:0000256" key="18">
    <source>
        <dbReference type="SAM" id="MobiDB-lite"/>
    </source>
</evidence>
<comment type="function">
    <text evidence="16">Chondroitin sulfate-, heparin- and hyaluronan-binding protein. May serve to form a basic macromolecular scaffold comprising the insoluble interphotoreceptor matrix.</text>
</comment>